<sequence length="391" mass="43987">MFNHNLNHKLSNKKDANVEPVIPQQQPEPNIQEDEFIDPIIPDPIVGDAHEGRNVGDDDFKDSDSDDHDPDEERTIISIKRKAETASIPSRRLKMVARRNKKTRDPLPESTCKGKRKMTHTDTYYNPQDDLDSSVTKAKKAKICRPKFVTKLSTVMIQEGMNLISALFSTATTTTIIPMSSVSTLPTSIPTSSNQVTPETERLRDERDDYVDLVSTMVDFKAQVVSLTSLVCDITTTNCAQQPVIETQRAQLLIQQIQIESLTSTMNQIMKKLVAQGDSICKQDNLRAKNDDEDPTDTQGRSGVVGDKGKVKQVTDIEVDIDVEGDKNDDEKLACLIDLDDVLIDDWDSEDEHIEIEFEKDDEGMTYATHEGFEFDASFINQVNDQVHEDK</sequence>
<comment type="caution">
    <text evidence="1">The sequence shown here is derived from an EMBL/GenBank/DDBJ whole genome shotgun (WGS) entry which is preliminary data.</text>
</comment>
<protein>
    <submittedName>
        <fullName evidence="1">Uncharacterized protein</fullName>
    </submittedName>
</protein>
<accession>A0ACB9K5T2</accession>
<reference evidence="1 2" key="2">
    <citation type="journal article" date="2022" name="Mol. Ecol. Resour.">
        <title>The genomes of chicory, endive, great burdock and yacon provide insights into Asteraceae paleo-polyploidization history and plant inulin production.</title>
        <authorList>
            <person name="Fan W."/>
            <person name="Wang S."/>
            <person name="Wang H."/>
            <person name="Wang A."/>
            <person name="Jiang F."/>
            <person name="Liu H."/>
            <person name="Zhao H."/>
            <person name="Xu D."/>
            <person name="Zhang Y."/>
        </authorList>
    </citation>
    <scope>NUCLEOTIDE SEQUENCE [LARGE SCALE GENOMIC DNA]</scope>
    <source>
        <strain evidence="2">cv. Yunnan</strain>
        <tissue evidence="1">Leaves</tissue>
    </source>
</reference>
<keyword evidence="2" id="KW-1185">Reference proteome</keyword>
<organism evidence="1 2">
    <name type="scientific">Smallanthus sonchifolius</name>
    <dbReference type="NCBI Taxonomy" id="185202"/>
    <lineage>
        <taxon>Eukaryota</taxon>
        <taxon>Viridiplantae</taxon>
        <taxon>Streptophyta</taxon>
        <taxon>Embryophyta</taxon>
        <taxon>Tracheophyta</taxon>
        <taxon>Spermatophyta</taxon>
        <taxon>Magnoliopsida</taxon>
        <taxon>eudicotyledons</taxon>
        <taxon>Gunneridae</taxon>
        <taxon>Pentapetalae</taxon>
        <taxon>asterids</taxon>
        <taxon>campanulids</taxon>
        <taxon>Asterales</taxon>
        <taxon>Asteraceae</taxon>
        <taxon>Asteroideae</taxon>
        <taxon>Heliantheae alliance</taxon>
        <taxon>Millerieae</taxon>
        <taxon>Smallanthus</taxon>
    </lineage>
</organism>
<proteinExistence type="predicted"/>
<evidence type="ECO:0000313" key="1">
    <source>
        <dbReference type="EMBL" id="KAI3827628.1"/>
    </source>
</evidence>
<gene>
    <name evidence="1" type="ORF">L1987_01708</name>
</gene>
<dbReference type="EMBL" id="CM042018">
    <property type="protein sequence ID" value="KAI3827628.1"/>
    <property type="molecule type" value="Genomic_DNA"/>
</dbReference>
<evidence type="ECO:0000313" key="2">
    <source>
        <dbReference type="Proteomes" id="UP001056120"/>
    </source>
</evidence>
<name>A0ACB9K5T2_9ASTR</name>
<dbReference type="Proteomes" id="UP001056120">
    <property type="component" value="Linkage Group LG01"/>
</dbReference>
<reference evidence="2" key="1">
    <citation type="journal article" date="2022" name="Mol. Ecol. Resour.">
        <title>The genomes of chicory, endive, great burdock and yacon provide insights into Asteraceae palaeo-polyploidization history and plant inulin production.</title>
        <authorList>
            <person name="Fan W."/>
            <person name="Wang S."/>
            <person name="Wang H."/>
            <person name="Wang A."/>
            <person name="Jiang F."/>
            <person name="Liu H."/>
            <person name="Zhao H."/>
            <person name="Xu D."/>
            <person name="Zhang Y."/>
        </authorList>
    </citation>
    <scope>NUCLEOTIDE SEQUENCE [LARGE SCALE GENOMIC DNA]</scope>
    <source>
        <strain evidence="2">cv. Yunnan</strain>
    </source>
</reference>